<dbReference type="Pfam" id="PF01582">
    <property type="entry name" value="TIR"/>
    <property type="match status" value="1"/>
</dbReference>
<feature type="transmembrane region" description="Helical" evidence="11">
    <location>
        <begin position="802"/>
        <end position="825"/>
    </location>
</feature>
<organism evidence="14 15">
    <name type="scientific">Drosophila willistoni</name>
    <name type="common">Fruit fly</name>
    <dbReference type="NCBI Taxonomy" id="7260"/>
    <lineage>
        <taxon>Eukaryota</taxon>
        <taxon>Metazoa</taxon>
        <taxon>Ecdysozoa</taxon>
        <taxon>Arthropoda</taxon>
        <taxon>Hexapoda</taxon>
        <taxon>Insecta</taxon>
        <taxon>Pterygota</taxon>
        <taxon>Neoptera</taxon>
        <taxon>Endopterygota</taxon>
        <taxon>Diptera</taxon>
        <taxon>Brachycera</taxon>
        <taxon>Muscomorpha</taxon>
        <taxon>Ephydroidea</taxon>
        <taxon>Drosophilidae</taxon>
        <taxon>Drosophila</taxon>
        <taxon>Sophophora</taxon>
    </lineage>
</organism>
<dbReference type="InParanoid" id="B4NIA8"/>
<dbReference type="SMART" id="SM00364">
    <property type="entry name" value="LRR_BAC"/>
    <property type="match status" value="6"/>
</dbReference>
<dbReference type="KEGG" id="dwi:6650132"/>
<evidence type="ECO:0000256" key="11">
    <source>
        <dbReference type="SAM" id="Phobius"/>
    </source>
</evidence>
<dbReference type="Gene3D" id="3.40.50.10140">
    <property type="entry name" value="Toll/interleukin-1 receptor homology (TIR) domain"/>
    <property type="match status" value="1"/>
</dbReference>
<dbReference type="InterPro" id="IPR000157">
    <property type="entry name" value="TIR_dom"/>
</dbReference>
<evidence type="ECO:0000256" key="4">
    <source>
        <dbReference type="ARBA" id="ARBA00022692"/>
    </source>
</evidence>
<evidence type="ECO:0000256" key="6">
    <source>
        <dbReference type="ARBA" id="ARBA00022737"/>
    </source>
</evidence>
<dbReference type="OrthoDB" id="1421090at2759"/>
<protein>
    <recommendedName>
        <fullName evidence="13">TIR domain-containing protein</fullName>
    </recommendedName>
</protein>
<dbReference type="PRINTS" id="PR01537">
    <property type="entry name" value="INTRLKN1R1F"/>
</dbReference>
<evidence type="ECO:0000256" key="8">
    <source>
        <dbReference type="ARBA" id="ARBA00023136"/>
    </source>
</evidence>
<evidence type="ECO:0000256" key="5">
    <source>
        <dbReference type="ARBA" id="ARBA00022729"/>
    </source>
</evidence>
<dbReference type="SMART" id="SM00369">
    <property type="entry name" value="LRR_TYP"/>
    <property type="match status" value="11"/>
</dbReference>
<evidence type="ECO:0000256" key="7">
    <source>
        <dbReference type="ARBA" id="ARBA00022989"/>
    </source>
</evidence>
<dbReference type="SUPFAM" id="SSF52200">
    <property type="entry name" value="Toll/Interleukin receptor TIR domain"/>
    <property type="match status" value="1"/>
</dbReference>
<keyword evidence="5 12" id="KW-0732">Signal</keyword>
<keyword evidence="4 11" id="KW-0812">Transmembrane</keyword>
<evidence type="ECO:0000256" key="9">
    <source>
        <dbReference type="ARBA" id="ARBA00023170"/>
    </source>
</evidence>
<dbReference type="PhylomeDB" id="B4NIA8"/>
<evidence type="ECO:0000259" key="13">
    <source>
        <dbReference type="PROSITE" id="PS50104"/>
    </source>
</evidence>
<dbReference type="SMART" id="SM00255">
    <property type="entry name" value="TIR"/>
    <property type="match status" value="1"/>
</dbReference>
<evidence type="ECO:0000256" key="3">
    <source>
        <dbReference type="ARBA" id="ARBA00022614"/>
    </source>
</evidence>
<dbReference type="EMBL" id="CH964272">
    <property type="protein sequence ID" value="EDW83690.1"/>
    <property type="molecule type" value="Genomic_DNA"/>
</dbReference>
<feature type="domain" description="TIR" evidence="13">
    <location>
        <begin position="854"/>
        <end position="990"/>
    </location>
</feature>
<dbReference type="GO" id="GO:0005886">
    <property type="term" value="C:plasma membrane"/>
    <property type="evidence" value="ECO:0007669"/>
    <property type="project" value="TreeGrafter"/>
</dbReference>
<dbReference type="eggNOG" id="KOG4641">
    <property type="taxonomic scope" value="Eukaryota"/>
</dbReference>
<comment type="subcellular location">
    <subcellularLocation>
        <location evidence="1">Membrane</location>
        <topology evidence="1">Single-pass type I membrane protein</topology>
    </subcellularLocation>
</comment>
<dbReference type="AlphaFoldDB" id="B4NIA8"/>
<dbReference type="SUPFAM" id="SSF52058">
    <property type="entry name" value="L domain-like"/>
    <property type="match status" value="3"/>
</dbReference>
<dbReference type="STRING" id="7260.B4NIA8"/>
<dbReference type="InterPro" id="IPR001611">
    <property type="entry name" value="Leu-rich_rpt"/>
</dbReference>
<keyword evidence="7 11" id="KW-1133">Transmembrane helix</keyword>
<evidence type="ECO:0000256" key="12">
    <source>
        <dbReference type="SAM" id="SignalP"/>
    </source>
</evidence>
<dbReference type="PROSITE" id="PS50104">
    <property type="entry name" value="TIR"/>
    <property type="match status" value="1"/>
</dbReference>
<dbReference type="InterPro" id="IPR035897">
    <property type="entry name" value="Toll_tir_struct_dom_sf"/>
</dbReference>
<gene>
    <name evidence="14" type="primary">Dwil\GK13544</name>
    <name evidence="14" type="ORF">Dwil_GK13544</name>
</gene>
<feature type="signal peptide" evidence="12">
    <location>
        <begin position="1"/>
        <end position="27"/>
    </location>
</feature>
<keyword evidence="15" id="KW-1185">Reference proteome</keyword>
<evidence type="ECO:0000313" key="14">
    <source>
        <dbReference type="EMBL" id="EDW83690.1"/>
    </source>
</evidence>
<evidence type="ECO:0000256" key="2">
    <source>
        <dbReference type="ARBA" id="ARBA00009634"/>
    </source>
</evidence>
<dbReference type="FunFam" id="3.80.10.10:FF:001164">
    <property type="entry name" value="GH01279p"/>
    <property type="match status" value="2"/>
</dbReference>
<dbReference type="PANTHER" id="PTHR24365:SF541">
    <property type="entry name" value="PROTEIN TOLL-RELATED"/>
    <property type="match status" value="1"/>
</dbReference>
<evidence type="ECO:0000256" key="1">
    <source>
        <dbReference type="ARBA" id="ARBA00004479"/>
    </source>
</evidence>
<dbReference type="GO" id="GO:0038023">
    <property type="term" value="F:signaling receptor activity"/>
    <property type="evidence" value="ECO:0007669"/>
    <property type="project" value="TreeGrafter"/>
</dbReference>
<dbReference type="OMA" id="EYELNCP"/>
<keyword evidence="10" id="KW-0325">Glycoprotein</keyword>
<keyword evidence="3" id="KW-0433">Leucine-rich repeat</keyword>
<dbReference type="Pfam" id="PF13855">
    <property type="entry name" value="LRR_8"/>
    <property type="match status" value="3"/>
</dbReference>
<name>B4NIA8_DROWI</name>
<dbReference type="InterPro" id="IPR000372">
    <property type="entry name" value="LRRNT"/>
</dbReference>
<dbReference type="InterPro" id="IPR003591">
    <property type="entry name" value="Leu-rich_rpt_typical-subtyp"/>
</dbReference>
<dbReference type="InterPro" id="IPR000483">
    <property type="entry name" value="Cys-rich_flank_reg_C"/>
</dbReference>
<sequence length="1095" mass="124470">MRRLNAASRLLLVLVVQQMSHWPTSKADFGRDECNELSSGSSCQCQPSMSEYEIYCPANIYNPTFKLTKQRTSNVQIECFFSNHSEYKQLPELRIGNIDSVQIQRCPLPGHTPISGILNHLGIPTPKMLIFESNNLGVNLTRKHLDHLQNLKRLRITSRLSTHIPFDLLSDLRNLNWLDLRVNVVELPAQLFANLESLEFLELGNNGIRQLPHGIFRSLHKLQHLNLWSNHLRNLSKHDFEGVSSVSDVDLSGNGIEQLPPDVFALLTNLSEINLNGNRFRSLPENLFEHNRHLKNVRLLNNRVALPTLPPRLFANLPELKVILVRCDLETVSADLFENSVEITNITLRDNNLSTLPAKLLQHQINLLSLDLRQNKLTHLPDTIFANTKNLVDLNLADNLLTEISADIFGQLTNLETLSLSRNHLRTINNRAFDATTQLRELNLEHNHIDLQQPLLDREFQTGIGSPFSHLQHLQTLNLRNNSIMFIYGDWKYSLVKLRKLDLSYNNLSSLDYEDLQFLSQHDVFINMTHNKIRSINFYEFLDATPSKSFVRVDLNRNPLVCDCVAQRFIQLVRGEIDPSYAKKLELLTDQLSCSEPSALVDRPVRFVDPRELYCSFDKSEDPSERVCPRGCDCLVRTIDHSLIVNCSNGNLTKVPKLPILPSNLHLMELHMENNTLLRLPSATSPGYENVTSLHLSGNNITQLSLGHLPLNLHYLDVSRNSLQGLDPLVLGFFNHTLSRHSLKLSQNPWVCNCSAKPLLLFMQNNFETIADRRDIYCMDAEVPTRMEDLVVNDICPQPKGLWIALAVVIALTGFLAGITAALYYKYQIEIKIWLYAHNLCMWFVTEEELDRDKKFDAFISYSHKDQSFIEQYLVPQLEHGPQKFQLCVHERDWLVGGFIPENIVRSVADSRRTIIVLSQNFIESEWARMEFRAAHRSALNEGRARIIVIIYSDIGDTEKLDEELKAYLKMNTYLKWGDPWFWDKLRYALPHRNPLANMGNGALVKSALKGSTDDKLELIKPSPVTPPLTTPPAEATKNPLVAQLNGGTPHTAIMIANGKNGLTNSLYAPNGKANGNGHINGAFIINTNAKQSDV</sequence>
<accession>B4NIA8</accession>
<proteinExistence type="inferred from homology"/>
<dbReference type="Gene3D" id="3.80.10.10">
    <property type="entry name" value="Ribonuclease Inhibitor"/>
    <property type="match status" value="4"/>
</dbReference>
<dbReference type="SMART" id="SM00013">
    <property type="entry name" value="LRRNT"/>
    <property type="match status" value="1"/>
</dbReference>
<dbReference type="PROSITE" id="PS51450">
    <property type="entry name" value="LRR"/>
    <property type="match status" value="3"/>
</dbReference>
<keyword evidence="9" id="KW-0675">Receptor</keyword>
<dbReference type="FunCoup" id="B4NIA8">
    <property type="interactions" value="101"/>
</dbReference>
<dbReference type="InterPro" id="IPR032675">
    <property type="entry name" value="LRR_dom_sf"/>
</dbReference>
<evidence type="ECO:0000256" key="10">
    <source>
        <dbReference type="ARBA" id="ARBA00023180"/>
    </source>
</evidence>
<evidence type="ECO:0000313" key="15">
    <source>
        <dbReference type="Proteomes" id="UP000007798"/>
    </source>
</evidence>
<dbReference type="Proteomes" id="UP000007798">
    <property type="component" value="Unassembled WGS sequence"/>
</dbReference>
<feature type="chain" id="PRO_5002820070" description="TIR domain-containing protein" evidence="12">
    <location>
        <begin position="28"/>
        <end position="1095"/>
    </location>
</feature>
<dbReference type="GO" id="GO:0007165">
    <property type="term" value="P:signal transduction"/>
    <property type="evidence" value="ECO:0007669"/>
    <property type="project" value="InterPro"/>
</dbReference>
<dbReference type="HOGENOM" id="CLU_009970_0_0_1"/>
<dbReference type="FunFam" id="3.80.10.10:FF:000727">
    <property type="entry name" value="Toll-like protein"/>
    <property type="match status" value="1"/>
</dbReference>
<keyword evidence="6" id="KW-0677">Repeat</keyword>
<comment type="similarity">
    <text evidence="2">Belongs to the Toll-like receptor family.</text>
</comment>
<keyword evidence="8 11" id="KW-0472">Membrane</keyword>
<reference evidence="14 15" key="1">
    <citation type="journal article" date="2007" name="Nature">
        <title>Evolution of genes and genomes on the Drosophila phylogeny.</title>
        <authorList>
            <consortium name="Drosophila 12 Genomes Consortium"/>
            <person name="Clark A.G."/>
            <person name="Eisen M.B."/>
            <person name="Smith D.R."/>
            <person name="Bergman C.M."/>
            <person name="Oliver B."/>
            <person name="Markow T.A."/>
            <person name="Kaufman T.C."/>
            <person name="Kellis M."/>
            <person name="Gelbart W."/>
            <person name="Iyer V.N."/>
            <person name="Pollard D.A."/>
            <person name="Sackton T.B."/>
            <person name="Larracuente A.M."/>
            <person name="Singh N.D."/>
            <person name="Abad J.P."/>
            <person name="Abt D.N."/>
            <person name="Adryan B."/>
            <person name="Aguade M."/>
            <person name="Akashi H."/>
            <person name="Anderson W.W."/>
            <person name="Aquadro C.F."/>
            <person name="Ardell D.H."/>
            <person name="Arguello R."/>
            <person name="Artieri C.G."/>
            <person name="Barbash D.A."/>
            <person name="Barker D."/>
            <person name="Barsanti P."/>
            <person name="Batterham P."/>
            <person name="Batzoglou S."/>
            <person name="Begun D."/>
            <person name="Bhutkar A."/>
            <person name="Blanco E."/>
            <person name="Bosak S.A."/>
            <person name="Bradley R.K."/>
            <person name="Brand A.D."/>
            <person name="Brent M.R."/>
            <person name="Brooks A.N."/>
            <person name="Brown R.H."/>
            <person name="Butlin R.K."/>
            <person name="Caggese C."/>
            <person name="Calvi B.R."/>
            <person name="Bernardo de Carvalho A."/>
            <person name="Caspi A."/>
            <person name="Castrezana S."/>
            <person name="Celniker S.E."/>
            <person name="Chang J.L."/>
            <person name="Chapple C."/>
            <person name="Chatterji S."/>
            <person name="Chinwalla A."/>
            <person name="Civetta A."/>
            <person name="Clifton S.W."/>
            <person name="Comeron J.M."/>
            <person name="Costello J.C."/>
            <person name="Coyne J.A."/>
            <person name="Daub J."/>
            <person name="David R.G."/>
            <person name="Delcher A.L."/>
            <person name="Delehaunty K."/>
            <person name="Do C.B."/>
            <person name="Ebling H."/>
            <person name="Edwards K."/>
            <person name="Eickbush T."/>
            <person name="Evans J.D."/>
            <person name="Filipski A."/>
            <person name="Findeiss S."/>
            <person name="Freyhult E."/>
            <person name="Fulton L."/>
            <person name="Fulton R."/>
            <person name="Garcia A.C."/>
            <person name="Gardiner A."/>
            <person name="Garfield D.A."/>
            <person name="Garvin B.E."/>
            <person name="Gibson G."/>
            <person name="Gilbert D."/>
            <person name="Gnerre S."/>
            <person name="Godfrey J."/>
            <person name="Good R."/>
            <person name="Gotea V."/>
            <person name="Gravely B."/>
            <person name="Greenberg A.J."/>
            <person name="Griffiths-Jones S."/>
            <person name="Gross S."/>
            <person name="Guigo R."/>
            <person name="Gustafson E.A."/>
            <person name="Haerty W."/>
            <person name="Hahn M.W."/>
            <person name="Halligan D.L."/>
            <person name="Halpern A.L."/>
            <person name="Halter G.M."/>
            <person name="Han M.V."/>
            <person name="Heger A."/>
            <person name="Hillier L."/>
            <person name="Hinrichs A.S."/>
            <person name="Holmes I."/>
            <person name="Hoskins R.A."/>
            <person name="Hubisz M.J."/>
            <person name="Hultmark D."/>
            <person name="Huntley M.A."/>
            <person name="Jaffe D.B."/>
            <person name="Jagadeeshan S."/>
            <person name="Jeck W.R."/>
            <person name="Johnson J."/>
            <person name="Jones C.D."/>
            <person name="Jordan W.C."/>
            <person name="Karpen G.H."/>
            <person name="Kataoka E."/>
            <person name="Keightley P.D."/>
            <person name="Kheradpour P."/>
            <person name="Kirkness E.F."/>
            <person name="Koerich L.B."/>
            <person name="Kristiansen K."/>
            <person name="Kudrna D."/>
            <person name="Kulathinal R.J."/>
            <person name="Kumar S."/>
            <person name="Kwok R."/>
            <person name="Lander E."/>
            <person name="Langley C.H."/>
            <person name="Lapoint R."/>
            <person name="Lazzaro B.P."/>
            <person name="Lee S.J."/>
            <person name="Levesque L."/>
            <person name="Li R."/>
            <person name="Lin C.F."/>
            <person name="Lin M.F."/>
            <person name="Lindblad-Toh K."/>
            <person name="Llopart A."/>
            <person name="Long M."/>
            <person name="Low L."/>
            <person name="Lozovsky E."/>
            <person name="Lu J."/>
            <person name="Luo M."/>
            <person name="Machado C.A."/>
            <person name="Makalowski W."/>
            <person name="Marzo M."/>
            <person name="Matsuda M."/>
            <person name="Matzkin L."/>
            <person name="McAllister B."/>
            <person name="McBride C.S."/>
            <person name="McKernan B."/>
            <person name="McKernan K."/>
            <person name="Mendez-Lago M."/>
            <person name="Minx P."/>
            <person name="Mollenhauer M.U."/>
            <person name="Montooth K."/>
            <person name="Mount S.M."/>
            <person name="Mu X."/>
            <person name="Myers E."/>
            <person name="Negre B."/>
            <person name="Newfeld S."/>
            <person name="Nielsen R."/>
            <person name="Noor M.A."/>
            <person name="O'Grady P."/>
            <person name="Pachter L."/>
            <person name="Papaceit M."/>
            <person name="Parisi M.J."/>
            <person name="Parisi M."/>
            <person name="Parts L."/>
            <person name="Pedersen J.S."/>
            <person name="Pesole G."/>
            <person name="Phillippy A.M."/>
            <person name="Ponting C.P."/>
            <person name="Pop M."/>
            <person name="Porcelli D."/>
            <person name="Powell J.R."/>
            <person name="Prohaska S."/>
            <person name="Pruitt K."/>
            <person name="Puig M."/>
            <person name="Quesneville H."/>
            <person name="Ram K.R."/>
            <person name="Rand D."/>
            <person name="Rasmussen M.D."/>
            <person name="Reed L.K."/>
            <person name="Reenan R."/>
            <person name="Reily A."/>
            <person name="Remington K.A."/>
            <person name="Rieger T.T."/>
            <person name="Ritchie M.G."/>
            <person name="Robin C."/>
            <person name="Rogers Y.H."/>
            <person name="Rohde C."/>
            <person name="Rozas J."/>
            <person name="Rubenfield M.J."/>
            <person name="Ruiz A."/>
            <person name="Russo S."/>
            <person name="Salzberg S.L."/>
            <person name="Sanchez-Gracia A."/>
            <person name="Saranga D.J."/>
            <person name="Sato H."/>
            <person name="Schaeffer S.W."/>
            <person name="Schatz M.C."/>
            <person name="Schlenke T."/>
            <person name="Schwartz R."/>
            <person name="Segarra C."/>
            <person name="Singh R.S."/>
            <person name="Sirot L."/>
            <person name="Sirota M."/>
            <person name="Sisneros N.B."/>
            <person name="Smith C.D."/>
            <person name="Smith T.F."/>
            <person name="Spieth J."/>
            <person name="Stage D.E."/>
            <person name="Stark A."/>
            <person name="Stephan W."/>
            <person name="Strausberg R.L."/>
            <person name="Strempel S."/>
            <person name="Sturgill D."/>
            <person name="Sutton G."/>
            <person name="Sutton G.G."/>
            <person name="Tao W."/>
            <person name="Teichmann S."/>
            <person name="Tobari Y.N."/>
            <person name="Tomimura Y."/>
            <person name="Tsolas J.M."/>
            <person name="Valente V.L."/>
            <person name="Venter E."/>
            <person name="Venter J.C."/>
            <person name="Vicario S."/>
            <person name="Vieira F.G."/>
            <person name="Vilella A.J."/>
            <person name="Villasante A."/>
            <person name="Walenz B."/>
            <person name="Wang J."/>
            <person name="Wasserman M."/>
            <person name="Watts T."/>
            <person name="Wilson D."/>
            <person name="Wilson R.K."/>
            <person name="Wing R.A."/>
            <person name="Wolfner M.F."/>
            <person name="Wong A."/>
            <person name="Wong G.K."/>
            <person name="Wu C.I."/>
            <person name="Wu G."/>
            <person name="Yamamoto D."/>
            <person name="Yang H.P."/>
            <person name="Yang S.P."/>
            <person name="Yorke J.A."/>
            <person name="Yoshida K."/>
            <person name="Zdobnov E."/>
            <person name="Zhang P."/>
            <person name="Zhang Y."/>
            <person name="Zimin A.V."/>
            <person name="Baldwin J."/>
            <person name="Abdouelleil A."/>
            <person name="Abdulkadir J."/>
            <person name="Abebe A."/>
            <person name="Abera B."/>
            <person name="Abreu J."/>
            <person name="Acer S.C."/>
            <person name="Aftuck L."/>
            <person name="Alexander A."/>
            <person name="An P."/>
            <person name="Anderson E."/>
            <person name="Anderson S."/>
            <person name="Arachi H."/>
            <person name="Azer M."/>
            <person name="Bachantsang P."/>
            <person name="Barry A."/>
            <person name="Bayul T."/>
            <person name="Berlin A."/>
            <person name="Bessette D."/>
            <person name="Bloom T."/>
            <person name="Blye J."/>
            <person name="Boguslavskiy L."/>
            <person name="Bonnet C."/>
            <person name="Boukhgalter B."/>
            <person name="Bourzgui I."/>
            <person name="Brown A."/>
            <person name="Cahill P."/>
            <person name="Channer S."/>
            <person name="Cheshatsang Y."/>
            <person name="Chuda L."/>
            <person name="Citroen M."/>
            <person name="Collymore A."/>
            <person name="Cooke P."/>
            <person name="Costello M."/>
            <person name="D'Aco K."/>
            <person name="Daza R."/>
            <person name="De Haan G."/>
            <person name="DeGray S."/>
            <person name="DeMaso C."/>
            <person name="Dhargay N."/>
            <person name="Dooley K."/>
            <person name="Dooley E."/>
            <person name="Doricent M."/>
            <person name="Dorje P."/>
            <person name="Dorjee K."/>
            <person name="Dupes A."/>
            <person name="Elong R."/>
            <person name="Falk J."/>
            <person name="Farina A."/>
            <person name="Faro S."/>
            <person name="Ferguson D."/>
            <person name="Fisher S."/>
            <person name="Foley C.D."/>
            <person name="Franke A."/>
            <person name="Friedrich D."/>
            <person name="Gadbois L."/>
            <person name="Gearin G."/>
            <person name="Gearin C.R."/>
            <person name="Giannoukos G."/>
            <person name="Goode T."/>
            <person name="Graham J."/>
            <person name="Grandbois E."/>
            <person name="Grewal S."/>
            <person name="Gyaltsen K."/>
            <person name="Hafez N."/>
            <person name="Hagos B."/>
            <person name="Hall J."/>
            <person name="Henson C."/>
            <person name="Hollinger A."/>
            <person name="Honan T."/>
            <person name="Huard M.D."/>
            <person name="Hughes L."/>
            <person name="Hurhula B."/>
            <person name="Husby M.E."/>
            <person name="Kamat A."/>
            <person name="Kanga B."/>
            <person name="Kashin S."/>
            <person name="Khazanovich D."/>
            <person name="Kisner P."/>
            <person name="Lance K."/>
            <person name="Lara M."/>
            <person name="Lee W."/>
            <person name="Lennon N."/>
            <person name="Letendre F."/>
            <person name="LeVine R."/>
            <person name="Lipovsky A."/>
            <person name="Liu X."/>
            <person name="Liu J."/>
            <person name="Liu S."/>
            <person name="Lokyitsang T."/>
            <person name="Lokyitsang Y."/>
            <person name="Lubonja R."/>
            <person name="Lui A."/>
            <person name="MacDonald P."/>
            <person name="Magnisalis V."/>
            <person name="Maru K."/>
            <person name="Matthews C."/>
            <person name="McCusker W."/>
            <person name="McDonough S."/>
            <person name="Mehta T."/>
            <person name="Meldrim J."/>
            <person name="Meneus L."/>
            <person name="Mihai O."/>
            <person name="Mihalev A."/>
            <person name="Mihova T."/>
            <person name="Mittelman R."/>
            <person name="Mlenga V."/>
            <person name="Montmayeur A."/>
            <person name="Mulrain L."/>
            <person name="Navidi A."/>
            <person name="Naylor J."/>
            <person name="Negash T."/>
            <person name="Nguyen T."/>
            <person name="Nguyen N."/>
            <person name="Nicol R."/>
            <person name="Norbu C."/>
            <person name="Norbu N."/>
            <person name="Novod N."/>
            <person name="O'Neill B."/>
            <person name="Osman S."/>
            <person name="Markiewicz E."/>
            <person name="Oyono O.L."/>
            <person name="Patti C."/>
            <person name="Phunkhang P."/>
            <person name="Pierre F."/>
            <person name="Priest M."/>
            <person name="Raghuraman S."/>
            <person name="Rege F."/>
            <person name="Reyes R."/>
            <person name="Rise C."/>
            <person name="Rogov P."/>
            <person name="Ross K."/>
            <person name="Ryan E."/>
            <person name="Settipalli S."/>
            <person name="Shea T."/>
            <person name="Sherpa N."/>
            <person name="Shi L."/>
            <person name="Shih D."/>
            <person name="Sparrow T."/>
            <person name="Spaulding J."/>
            <person name="Stalker J."/>
            <person name="Stange-Thomann N."/>
            <person name="Stavropoulos S."/>
            <person name="Stone C."/>
            <person name="Strader C."/>
            <person name="Tesfaye S."/>
            <person name="Thomson T."/>
            <person name="Thoulutsang Y."/>
            <person name="Thoulutsang D."/>
            <person name="Topham K."/>
            <person name="Topping I."/>
            <person name="Tsamla T."/>
            <person name="Vassiliev H."/>
            <person name="Vo A."/>
            <person name="Wangchuk T."/>
            <person name="Wangdi T."/>
            <person name="Weiand M."/>
            <person name="Wilkinson J."/>
            <person name="Wilson A."/>
            <person name="Yadav S."/>
            <person name="Young G."/>
            <person name="Yu Q."/>
            <person name="Zembek L."/>
            <person name="Zhong D."/>
            <person name="Zimmer A."/>
            <person name="Zwirko Z."/>
            <person name="Jaffe D.B."/>
            <person name="Alvarez P."/>
            <person name="Brockman W."/>
            <person name="Butler J."/>
            <person name="Chin C."/>
            <person name="Gnerre S."/>
            <person name="Grabherr M."/>
            <person name="Kleber M."/>
            <person name="Mauceli E."/>
            <person name="MacCallum I."/>
        </authorList>
    </citation>
    <scope>NUCLEOTIDE SEQUENCE [LARGE SCALE GENOMIC DNA]</scope>
    <source>
        <strain evidence="15">Tucson 14030-0811.24</strain>
    </source>
</reference>
<dbReference type="SMART" id="SM00082">
    <property type="entry name" value="LRRCT"/>
    <property type="match status" value="2"/>
</dbReference>
<dbReference type="FunFam" id="3.40.50.10140:FF:000020">
    <property type="entry name" value="Blast:Protein toll"/>
    <property type="match status" value="1"/>
</dbReference>
<dbReference type="PANTHER" id="PTHR24365">
    <property type="entry name" value="TOLL-LIKE RECEPTOR"/>
    <property type="match status" value="1"/>
</dbReference>